<keyword evidence="4" id="KW-1185">Reference proteome</keyword>
<dbReference type="PANTHER" id="PTHR47074:SF11">
    <property type="entry name" value="REVERSE TRANSCRIPTASE-LIKE PROTEIN"/>
    <property type="match status" value="1"/>
</dbReference>
<dbReference type="AlphaFoldDB" id="A0A8X7SJ56"/>
<evidence type="ECO:0000313" key="3">
    <source>
        <dbReference type="EMBL" id="KAG2307526.1"/>
    </source>
</evidence>
<dbReference type="Pfam" id="PF13456">
    <property type="entry name" value="RVT_3"/>
    <property type="match status" value="1"/>
</dbReference>
<evidence type="ECO:0000259" key="2">
    <source>
        <dbReference type="Pfam" id="PF13966"/>
    </source>
</evidence>
<dbReference type="GO" id="GO:0004523">
    <property type="term" value="F:RNA-DNA hybrid ribonuclease activity"/>
    <property type="evidence" value="ECO:0007669"/>
    <property type="project" value="InterPro"/>
</dbReference>
<dbReference type="GO" id="GO:0003676">
    <property type="term" value="F:nucleic acid binding"/>
    <property type="evidence" value="ECO:0007669"/>
    <property type="project" value="InterPro"/>
</dbReference>
<feature type="domain" description="Reverse transcriptase zinc-binding" evidence="2">
    <location>
        <begin position="3"/>
        <end position="44"/>
    </location>
</feature>
<dbReference type="InterPro" id="IPR026960">
    <property type="entry name" value="RVT-Znf"/>
</dbReference>
<dbReference type="InterPro" id="IPR002156">
    <property type="entry name" value="RNaseH_domain"/>
</dbReference>
<evidence type="ECO:0000313" key="4">
    <source>
        <dbReference type="Proteomes" id="UP000886595"/>
    </source>
</evidence>
<dbReference type="InterPro" id="IPR036397">
    <property type="entry name" value="RNaseH_sf"/>
</dbReference>
<dbReference type="Proteomes" id="UP000886595">
    <property type="component" value="Unassembled WGS sequence"/>
</dbReference>
<organism evidence="3 4">
    <name type="scientific">Brassica carinata</name>
    <name type="common">Ethiopian mustard</name>
    <name type="synonym">Abyssinian cabbage</name>
    <dbReference type="NCBI Taxonomy" id="52824"/>
    <lineage>
        <taxon>Eukaryota</taxon>
        <taxon>Viridiplantae</taxon>
        <taxon>Streptophyta</taxon>
        <taxon>Embryophyta</taxon>
        <taxon>Tracheophyta</taxon>
        <taxon>Spermatophyta</taxon>
        <taxon>Magnoliopsida</taxon>
        <taxon>eudicotyledons</taxon>
        <taxon>Gunneridae</taxon>
        <taxon>Pentapetalae</taxon>
        <taxon>rosids</taxon>
        <taxon>malvids</taxon>
        <taxon>Brassicales</taxon>
        <taxon>Brassicaceae</taxon>
        <taxon>Brassiceae</taxon>
        <taxon>Brassica</taxon>
    </lineage>
</organism>
<dbReference type="Pfam" id="PF13966">
    <property type="entry name" value="zf-RVT"/>
    <property type="match status" value="1"/>
</dbReference>
<gene>
    <name evidence="3" type="ORF">Bca52824_027274</name>
</gene>
<reference evidence="3 4" key="1">
    <citation type="submission" date="2020-02" db="EMBL/GenBank/DDBJ databases">
        <authorList>
            <person name="Ma Q."/>
            <person name="Huang Y."/>
            <person name="Song X."/>
            <person name="Pei D."/>
        </authorList>
    </citation>
    <scope>NUCLEOTIDE SEQUENCE [LARGE SCALE GENOMIC DNA]</scope>
    <source>
        <strain evidence="3">Sxm20200214</strain>
        <tissue evidence="3">Leaf</tissue>
    </source>
</reference>
<evidence type="ECO:0000259" key="1">
    <source>
        <dbReference type="Pfam" id="PF13456"/>
    </source>
</evidence>
<sequence>MGALPIGENLEKRSLVSNTTCVHCGNNETTTHLFIHCQFAKRVWDLTPLLHTDLITEATYFGKAMKATKMTINLPPSGLSCDPLGGTLSKAVGLAREWQEAQSLSQCLVTTTTTTVPSMIRIASTLSRSSLNSGIAVHTDAAWKSDSNKAGLGWIFSDPTGVIISTDSRAEDYISSALVAEGLAIREALFQSRQRGYTNLTNKSDAQTLVKAINDRISLKELFGIIHDILNLSLEFSVFSFVYIHRKNNSAADALAKGALLASSSSA</sequence>
<dbReference type="InterPro" id="IPR044730">
    <property type="entry name" value="RNase_H-like_dom_plant"/>
</dbReference>
<dbReference type="EMBL" id="JAAMPC010000006">
    <property type="protein sequence ID" value="KAG2307526.1"/>
    <property type="molecule type" value="Genomic_DNA"/>
</dbReference>
<comment type="caution">
    <text evidence="3">The sequence shown here is derived from an EMBL/GenBank/DDBJ whole genome shotgun (WGS) entry which is preliminary data.</text>
</comment>
<dbReference type="OrthoDB" id="1106861at2759"/>
<evidence type="ECO:0008006" key="5">
    <source>
        <dbReference type="Google" id="ProtNLM"/>
    </source>
</evidence>
<dbReference type="SUPFAM" id="SSF53098">
    <property type="entry name" value="Ribonuclease H-like"/>
    <property type="match status" value="1"/>
</dbReference>
<protein>
    <recommendedName>
        <fullName evidence="5">RNase H type-1 domain-containing protein</fullName>
    </recommendedName>
</protein>
<dbReference type="InterPro" id="IPR052929">
    <property type="entry name" value="RNase_H-like_EbsB-rel"/>
</dbReference>
<accession>A0A8X7SJ56</accession>
<dbReference type="InterPro" id="IPR012337">
    <property type="entry name" value="RNaseH-like_sf"/>
</dbReference>
<name>A0A8X7SJ56_BRACI</name>
<dbReference type="Gene3D" id="3.30.420.10">
    <property type="entry name" value="Ribonuclease H-like superfamily/Ribonuclease H"/>
    <property type="match status" value="1"/>
</dbReference>
<dbReference type="CDD" id="cd06222">
    <property type="entry name" value="RNase_H_like"/>
    <property type="match status" value="1"/>
</dbReference>
<feature type="domain" description="RNase H type-1" evidence="1">
    <location>
        <begin position="139"/>
        <end position="258"/>
    </location>
</feature>
<dbReference type="PANTHER" id="PTHR47074">
    <property type="entry name" value="BNAC02G40300D PROTEIN"/>
    <property type="match status" value="1"/>
</dbReference>
<proteinExistence type="predicted"/>